<dbReference type="Proteomes" id="UP000004508">
    <property type="component" value="Unassembled WGS sequence"/>
</dbReference>
<dbReference type="RefSeq" id="WP_007904129.1">
    <property type="nucleotide sequence ID" value="NZ_ADVG01000001.1"/>
</dbReference>
<reference evidence="2 3" key="1">
    <citation type="journal article" date="2011" name="Stand. Genomic Sci.">
        <title>Non-contiguous finished genome sequence and contextual data of the filamentous soil bacterium Ktedonobacter racemifer type strain (SOSP1-21).</title>
        <authorList>
            <person name="Chang Y.J."/>
            <person name="Land M."/>
            <person name="Hauser L."/>
            <person name="Chertkov O."/>
            <person name="Del Rio T.G."/>
            <person name="Nolan M."/>
            <person name="Copeland A."/>
            <person name="Tice H."/>
            <person name="Cheng J.F."/>
            <person name="Lucas S."/>
            <person name="Han C."/>
            <person name="Goodwin L."/>
            <person name="Pitluck S."/>
            <person name="Ivanova N."/>
            <person name="Ovchinikova G."/>
            <person name="Pati A."/>
            <person name="Chen A."/>
            <person name="Palaniappan K."/>
            <person name="Mavromatis K."/>
            <person name="Liolios K."/>
            <person name="Brettin T."/>
            <person name="Fiebig A."/>
            <person name="Rohde M."/>
            <person name="Abt B."/>
            <person name="Goker M."/>
            <person name="Detter J.C."/>
            <person name="Woyke T."/>
            <person name="Bristow J."/>
            <person name="Eisen J.A."/>
            <person name="Markowitz V."/>
            <person name="Hugenholtz P."/>
            <person name="Kyrpides N.C."/>
            <person name="Klenk H.P."/>
            <person name="Lapidus A."/>
        </authorList>
    </citation>
    <scope>NUCLEOTIDE SEQUENCE [LARGE SCALE GENOMIC DNA]</scope>
    <source>
        <strain evidence="3">DSM 44963</strain>
    </source>
</reference>
<dbReference type="EMBL" id="ADVG01000001">
    <property type="protein sequence ID" value="EFH88270.1"/>
    <property type="molecule type" value="Genomic_DNA"/>
</dbReference>
<keyword evidence="3" id="KW-1185">Reference proteome</keyword>
<gene>
    <name evidence="2" type="ORF">Krac_9692</name>
</gene>
<protein>
    <submittedName>
        <fullName evidence="2">Uncharacterized protein</fullName>
    </submittedName>
</protein>
<keyword evidence="1" id="KW-0812">Transmembrane</keyword>
<organism evidence="2 3">
    <name type="scientific">Ktedonobacter racemifer DSM 44963</name>
    <dbReference type="NCBI Taxonomy" id="485913"/>
    <lineage>
        <taxon>Bacteria</taxon>
        <taxon>Bacillati</taxon>
        <taxon>Chloroflexota</taxon>
        <taxon>Ktedonobacteria</taxon>
        <taxon>Ktedonobacterales</taxon>
        <taxon>Ktedonobacteraceae</taxon>
        <taxon>Ktedonobacter</taxon>
    </lineage>
</organism>
<keyword evidence="1" id="KW-0472">Membrane</keyword>
<sequence length="237" mass="25505">MTTPDDFTQEERENLFLIEHLQKLYDTRIQDEQALHAIGARLASFPWPTVRESVPWQGRYREHQAPKPVSFPLSSRPKAASLTLLATALAVILLTGSFTALLLFLQHHSPDHGTPAHGSGTPAAATPCTQAYPVSGTITSVEFQNGSLGNATTVGGAVVKGPQEQLHGLLGGDFIVHFLKETRVFEQQEKGCHAVSLTSLKVGQRIQIQSDGDIMQSLPPQIVALQVMIVAGGRGGS</sequence>
<evidence type="ECO:0000313" key="3">
    <source>
        <dbReference type="Proteomes" id="UP000004508"/>
    </source>
</evidence>
<proteinExistence type="predicted"/>
<dbReference type="InParanoid" id="D6TDC5"/>
<accession>D6TDC5</accession>
<evidence type="ECO:0000313" key="2">
    <source>
        <dbReference type="EMBL" id="EFH88270.1"/>
    </source>
</evidence>
<dbReference type="AlphaFoldDB" id="D6TDC5"/>
<feature type="transmembrane region" description="Helical" evidence="1">
    <location>
        <begin position="82"/>
        <end position="105"/>
    </location>
</feature>
<keyword evidence="1" id="KW-1133">Transmembrane helix</keyword>
<name>D6TDC5_KTERA</name>
<comment type="caution">
    <text evidence="2">The sequence shown here is derived from an EMBL/GenBank/DDBJ whole genome shotgun (WGS) entry which is preliminary data.</text>
</comment>
<evidence type="ECO:0000256" key="1">
    <source>
        <dbReference type="SAM" id="Phobius"/>
    </source>
</evidence>